<dbReference type="Pfam" id="PF02321">
    <property type="entry name" value="OEP"/>
    <property type="match status" value="2"/>
</dbReference>
<evidence type="ECO:0000313" key="10">
    <source>
        <dbReference type="Proteomes" id="UP000078596"/>
    </source>
</evidence>
<dbReference type="OrthoDB" id="9813458at2"/>
<keyword evidence="7" id="KW-0998">Cell outer membrane</keyword>
<evidence type="ECO:0000256" key="3">
    <source>
        <dbReference type="ARBA" id="ARBA00022448"/>
    </source>
</evidence>
<dbReference type="GO" id="GO:0015288">
    <property type="term" value="F:porin activity"/>
    <property type="evidence" value="ECO:0007669"/>
    <property type="project" value="TreeGrafter"/>
</dbReference>
<dbReference type="GO" id="GO:0009279">
    <property type="term" value="C:cell outer membrane"/>
    <property type="evidence" value="ECO:0007669"/>
    <property type="project" value="UniProtKB-SubCell"/>
</dbReference>
<keyword evidence="8" id="KW-0175">Coiled coil</keyword>
<keyword evidence="5" id="KW-0812">Transmembrane</keyword>
<evidence type="ECO:0000256" key="7">
    <source>
        <dbReference type="ARBA" id="ARBA00023237"/>
    </source>
</evidence>
<evidence type="ECO:0000256" key="1">
    <source>
        <dbReference type="ARBA" id="ARBA00004442"/>
    </source>
</evidence>
<evidence type="ECO:0008006" key="11">
    <source>
        <dbReference type="Google" id="ProtNLM"/>
    </source>
</evidence>
<evidence type="ECO:0000256" key="6">
    <source>
        <dbReference type="ARBA" id="ARBA00023136"/>
    </source>
</evidence>
<organism evidence="9 10">
    <name type="scientific">Halothiobacillus diazotrophicus</name>
    <dbReference type="NCBI Taxonomy" id="1860122"/>
    <lineage>
        <taxon>Bacteria</taxon>
        <taxon>Pseudomonadati</taxon>
        <taxon>Pseudomonadota</taxon>
        <taxon>Gammaproteobacteria</taxon>
        <taxon>Chromatiales</taxon>
        <taxon>Halothiobacillaceae</taxon>
        <taxon>Halothiobacillus</taxon>
    </lineage>
</organism>
<dbReference type="PANTHER" id="PTHR30026:SF20">
    <property type="entry name" value="OUTER MEMBRANE PROTEIN TOLC"/>
    <property type="match status" value="1"/>
</dbReference>
<keyword evidence="4" id="KW-1134">Transmembrane beta strand</keyword>
<dbReference type="InterPro" id="IPR003423">
    <property type="entry name" value="OMP_efflux"/>
</dbReference>
<evidence type="ECO:0000256" key="2">
    <source>
        <dbReference type="ARBA" id="ARBA00007613"/>
    </source>
</evidence>
<feature type="coiled-coil region" evidence="8">
    <location>
        <begin position="332"/>
        <end position="359"/>
    </location>
</feature>
<dbReference type="Proteomes" id="UP000078596">
    <property type="component" value="Chromosome"/>
</dbReference>
<keyword evidence="3" id="KW-0813">Transport</keyword>
<dbReference type="GO" id="GO:0015562">
    <property type="term" value="F:efflux transmembrane transporter activity"/>
    <property type="evidence" value="ECO:0007669"/>
    <property type="project" value="InterPro"/>
</dbReference>
<reference evidence="9 10" key="1">
    <citation type="submission" date="2016-06" db="EMBL/GenBank/DDBJ databases">
        <title>Insight into the functional genes involving in sulfur oxidation in Pearl River water.</title>
        <authorList>
            <person name="Luo J."/>
            <person name="Tan X."/>
            <person name="Lin W."/>
        </authorList>
    </citation>
    <scope>NUCLEOTIDE SEQUENCE [LARGE SCALE GENOMIC DNA]</scope>
    <source>
        <strain evidence="9 10">LS2</strain>
    </source>
</reference>
<dbReference type="STRING" id="1860122.A9404_09625"/>
<comment type="similarity">
    <text evidence="2">Belongs to the outer membrane factor (OMF) (TC 1.B.17) family.</text>
</comment>
<keyword evidence="10" id="KW-1185">Reference proteome</keyword>
<keyword evidence="6" id="KW-0472">Membrane</keyword>
<dbReference type="KEGG" id="haz:A9404_09625"/>
<evidence type="ECO:0000256" key="4">
    <source>
        <dbReference type="ARBA" id="ARBA00022452"/>
    </source>
</evidence>
<dbReference type="EMBL" id="CP016027">
    <property type="protein sequence ID" value="ANJ67607.1"/>
    <property type="molecule type" value="Genomic_DNA"/>
</dbReference>
<comment type="subcellular location">
    <subcellularLocation>
        <location evidence="1">Cell outer membrane</location>
    </subcellularLocation>
</comment>
<dbReference type="GO" id="GO:1990281">
    <property type="term" value="C:efflux pump complex"/>
    <property type="evidence" value="ECO:0007669"/>
    <property type="project" value="TreeGrafter"/>
</dbReference>
<evidence type="ECO:0000256" key="8">
    <source>
        <dbReference type="SAM" id="Coils"/>
    </source>
</evidence>
<dbReference type="NCBIfam" id="TIGR01844">
    <property type="entry name" value="type_I_sec_TolC"/>
    <property type="match status" value="1"/>
</dbReference>
<accession>A0A191ZIC7</accession>
<name>A0A191ZIC7_9GAMM</name>
<evidence type="ECO:0000313" key="9">
    <source>
        <dbReference type="EMBL" id="ANJ67607.1"/>
    </source>
</evidence>
<dbReference type="Gene3D" id="1.20.1600.10">
    <property type="entry name" value="Outer membrane efflux proteins (OEP)"/>
    <property type="match status" value="1"/>
</dbReference>
<dbReference type="RefSeq" id="WP_066100806.1">
    <property type="nucleotide sequence ID" value="NZ_CP016027.1"/>
</dbReference>
<gene>
    <name evidence="9" type="ORF">A9404_09625</name>
</gene>
<dbReference type="InterPro" id="IPR051906">
    <property type="entry name" value="TolC-like"/>
</dbReference>
<sequence>MAAAHIPLRRRPALLLSLLTLGLGYGLPAYPANLLDMYQLAEQNDQTLKAADQKRMAAQENIPIQRANLLPQIGAAAGVSYSRTDVRAGGFPGAPHQIKGAGGNLGLNLNQVIYNRIDNLTLDVADLQAQQADLDYAAAQQNLILRTSEAYFAVLKANASLQLSIASQDAFKNQLEQAQKRFEVGLVAVTDVANAQANYDKSNADIITARNALENARAALATIIGEEPPELDDVKTNLTTPGPQPQDLGAWTDLAAKQNLSLNSAEINTRISQQNVEINRAARLPTVNLTGQYGYNSAPNQFNGQRNNTLNGTIGLEVSVPLYTGGRINAKSRQAAFQYQQTQNEVENLRRQVQQVTANDYRGVITNISEITAYEQAVESARTSLAATQAGYQVGTRTIVDVLNAQIQVFSAMANFLNARYGYLTSSLQLKSDTGQLTVADLKAINDQLVPGKVNALIAPLMGKAANNQKSQEQMIQRVIKRAKQTVDSPSAH</sequence>
<evidence type="ECO:0000256" key="5">
    <source>
        <dbReference type="ARBA" id="ARBA00022692"/>
    </source>
</evidence>
<dbReference type="SUPFAM" id="SSF56954">
    <property type="entry name" value="Outer membrane efflux proteins (OEP)"/>
    <property type="match status" value="1"/>
</dbReference>
<protein>
    <recommendedName>
        <fullName evidence="11">Type I secretion protein TolC</fullName>
    </recommendedName>
</protein>
<dbReference type="AlphaFoldDB" id="A0A191ZIC7"/>
<proteinExistence type="inferred from homology"/>
<dbReference type="InterPro" id="IPR010130">
    <property type="entry name" value="T1SS_OMP_TolC"/>
</dbReference>
<dbReference type="PANTHER" id="PTHR30026">
    <property type="entry name" value="OUTER MEMBRANE PROTEIN TOLC"/>
    <property type="match status" value="1"/>
</dbReference>